<gene>
    <name evidence="2" type="ORF">I313_03942</name>
</gene>
<reference evidence="2 3" key="1">
    <citation type="submission" date="2015-01" db="EMBL/GenBank/DDBJ databases">
        <title>The Genome Sequence of Cryptococcus gattii Ram5.</title>
        <authorList>
            <consortium name="The Broad Institute Genomics Platform"/>
            <person name="Cuomo C."/>
            <person name="Litvintseva A."/>
            <person name="Chen Y."/>
            <person name="Heitman J."/>
            <person name="Sun S."/>
            <person name="Springer D."/>
            <person name="Dromer F."/>
            <person name="Young S."/>
            <person name="Zeng Q."/>
            <person name="Gargeya S."/>
            <person name="Abouelleil A."/>
            <person name="Alvarado L."/>
            <person name="Chapman S.B."/>
            <person name="Gainer-Dewar J."/>
            <person name="Goldberg J."/>
            <person name="Griggs A."/>
            <person name="Gujja S."/>
            <person name="Hansen M."/>
            <person name="Howarth C."/>
            <person name="Imamovic A."/>
            <person name="Larimer J."/>
            <person name="Murphy C."/>
            <person name="Naylor J."/>
            <person name="Pearson M."/>
            <person name="Priest M."/>
            <person name="Roberts A."/>
            <person name="Saif S."/>
            <person name="Shea T."/>
            <person name="Sykes S."/>
            <person name="Wortman J."/>
            <person name="Nusbaum C."/>
            <person name="Birren B."/>
        </authorList>
    </citation>
    <scope>NUCLEOTIDE SEQUENCE [LARGE SCALE GENOMIC DNA]</scope>
    <source>
        <strain evidence="2 3">Ram5</strain>
    </source>
</reference>
<evidence type="ECO:0000313" key="3">
    <source>
        <dbReference type="Proteomes" id="UP000053392"/>
    </source>
</evidence>
<feature type="compositionally biased region" description="Low complexity" evidence="1">
    <location>
        <begin position="500"/>
        <end position="525"/>
    </location>
</feature>
<feature type="compositionally biased region" description="Low complexity" evidence="1">
    <location>
        <begin position="482"/>
        <end position="492"/>
    </location>
</feature>
<evidence type="ECO:0000313" key="2">
    <source>
        <dbReference type="EMBL" id="KIR40021.1"/>
    </source>
</evidence>
<feature type="compositionally biased region" description="Basic residues" evidence="1">
    <location>
        <begin position="469"/>
        <end position="481"/>
    </location>
</feature>
<evidence type="ECO:0000256" key="1">
    <source>
        <dbReference type="SAM" id="MobiDB-lite"/>
    </source>
</evidence>
<dbReference type="OrthoDB" id="2409325at2759"/>
<protein>
    <submittedName>
        <fullName evidence="2">Uncharacterized protein</fullName>
    </submittedName>
</protein>
<dbReference type="HOGENOM" id="CLU_504338_0_0_1"/>
<keyword evidence="3" id="KW-1185">Reference proteome</keyword>
<dbReference type="EMBL" id="KN847904">
    <property type="protein sequence ID" value="KIR40021.1"/>
    <property type="molecule type" value="Genomic_DNA"/>
</dbReference>
<organism evidence="2 3">
    <name type="scientific">Cryptococcus deuterogattii Ram5</name>
    <dbReference type="NCBI Taxonomy" id="1296110"/>
    <lineage>
        <taxon>Eukaryota</taxon>
        <taxon>Fungi</taxon>
        <taxon>Dikarya</taxon>
        <taxon>Basidiomycota</taxon>
        <taxon>Agaricomycotina</taxon>
        <taxon>Tremellomycetes</taxon>
        <taxon>Tremellales</taxon>
        <taxon>Cryptococcaceae</taxon>
        <taxon>Cryptococcus</taxon>
        <taxon>Cryptococcus gattii species complex</taxon>
    </lineage>
</organism>
<feature type="region of interest" description="Disordered" evidence="1">
    <location>
        <begin position="203"/>
        <end position="531"/>
    </location>
</feature>
<name>A0A0D0UXJ0_9TREE</name>
<feature type="compositionally biased region" description="Polar residues" evidence="1">
    <location>
        <begin position="334"/>
        <end position="349"/>
    </location>
</feature>
<proteinExistence type="predicted"/>
<dbReference type="Proteomes" id="UP000053392">
    <property type="component" value="Unassembled WGS sequence"/>
</dbReference>
<feature type="compositionally biased region" description="Low complexity" evidence="1">
    <location>
        <begin position="236"/>
        <end position="260"/>
    </location>
</feature>
<sequence>MSAEQPATKTSRGPAEEVVAKRLKALGKKLQRFRGYASQKPETLNTDQKAGLASLPALEGTVKELEELSKQIEYVELEQFGKARELKDQAKKDAEAYGLAQVEQFQSTLSTPLSLFLRLYNLLHPARASDHDNLTFGHLELPRNMQEEVQATDVLRVGRWYEDLLAGGERGKAIVKCLATGPSGADEEDDRVHHLLKLLVESDSLPAEEEAPASEEPEQPVEEAPAADEVVEELPQEAAPEETTAVEAEPELQSQSQVKQQKPKDMVFNFLQEDELAASQPQTATPAETILSENPIRASAPDAESQPTVQSAIPSFDWAAEDDEQPSDSPAPVRNSSDAQPSQATQAEAKTSIDETSDQIIEENALANAHAAQPLSQKADVLAPPAVDSTAPAPPAAKNVSDGRGRGKGGRGGRSGRGGGQKKGQQKGQQNQQLQQQQAGQGGQRMDDDGFQVVGKSPAAQHGPVPARGRGRGKSYSRGRGARGGPRPSGDAPTPPQDGQSSPAQGQQRQQSQQSPRPSRLSSQQAKPTPV</sequence>
<feature type="compositionally biased region" description="Acidic residues" evidence="1">
    <location>
        <begin position="206"/>
        <end position="235"/>
    </location>
</feature>
<accession>A0A0D0UXJ0</accession>
<dbReference type="AlphaFoldDB" id="A0A0D0UXJ0"/>
<feature type="compositionally biased region" description="Low complexity" evidence="1">
    <location>
        <begin position="426"/>
        <end position="439"/>
    </location>
</feature>
<feature type="compositionally biased region" description="Gly residues" evidence="1">
    <location>
        <begin position="412"/>
        <end position="422"/>
    </location>
</feature>